<dbReference type="InterPro" id="IPR003439">
    <property type="entry name" value="ABC_transporter-like_ATP-bd"/>
</dbReference>
<dbReference type="InterPro" id="IPR003593">
    <property type="entry name" value="AAA+_ATPase"/>
</dbReference>
<evidence type="ECO:0000313" key="9">
    <source>
        <dbReference type="Proteomes" id="UP000487649"/>
    </source>
</evidence>
<sequence>MSVRKTVLSVKDLEIQFKVRDRRLNAIRRISLDLYEGETLAIVGESGSGKSVLIKSFTGMLESNGEIVGGEILFEGQDISKLKKNKEWDGIRGAKIATVFQDPMTSLNPVRTIGSQIAEVIVKHQKLNKVEAKAKAIDLMKRVGITDAQKRFGDYPHQYSGGMRQRIVIAIALACRPKILICDEPTTALDVTIQAQILQLIKDLQAEYGFTTIYITHDLGVVANVADRVVVMYSGQIIEYGEVEEIFYEPAHPYTWALLSSLPQLGTKGNELFSINGTPPSLYNEIIGDAFAPRNQFAMQIDFEEEPPFFEITPTHFAKTWLRDERAPKTEMPKTLQNLHEKLVAIYGEGANGGVN</sequence>
<comment type="similarity">
    <text evidence="2">Belongs to the ABC transporter superfamily.</text>
</comment>
<dbReference type="InterPro" id="IPR013563">
    <property type="entry name" value="Oligopep_ABC_C"/>
</dbReference>
<dbReference type="InterPro" id="IPR017871">
    <property type="entry name" value="ABC_transporter-like_CS"/>
</dbReference>
<dbReference type="GeneID" id="60059572"/>
<accession>A0A173SL34</accession>
<evidence type="ECO:0000256" key="3">
    <source>
        <dbReference type="ARBA" id="ARBA00022448"/>
    </source>
</evidence>
<dbReference type="SMART" id="SM00382">
    <property type="entry name" value="AAA"/>
    <property type="match status" value="1"/>
</dbReference>
<dbReference type="InterPro" id="IPR027417">
    <property type="entry name" value="P-loop_NTPase"/>
</dbReference>
<dbReference type="PANTHER" id="PTHR43297:SF2">
    <property type="entry name" value="DIPEPTIDE TRANSPORT ATP-BINDING PROTEIN DPPD"/>
    <property type="match status" value="1"/>
</dbReference>
<dbReference type="GO" id="GO:0005524">
    <property type="term" value="F:ATP binding"/>
    <property type="evidence" value="ECO:0007669"/>
    <property type="project" value="UniProtKB-KW"/>
</dbReference>
<evidence type="ECO:0000256" key="5">
    <source>
        <dbReference type="ARBA" id="ARBA00022741"/>
    </source>
</evidence>
<dbReference type="AlphaFoldDB" id="A0A173SL34"/>
<keyword evidence="7" id="KW-0472">Membrane</keyword>
<evidence type="ECO:0000256" key="4">
    <source>
        <dbReference type="ARBA" id="ARBA00022475"/>
    </source>
</evidence>
<keyword evidence="4" id="KW-1003">Cell membrane</keyword>
<dbReference type="FunFam" id="3.40.50.300:FF:000016">
    <property type="entry name" value="Oligopeptide ABC transporter ATP-binding component"/>
    <property type="match status" value="1"/>
</dbReference>
<dbReference type="RefSeq" id="WP_055164775.1">
    <property type="nucleotide sequence ID" value="NZ_CABJBH010000004.1"/>
</dbReference>
<dbReference type="EMBL" id="WMQE01000013">
    <property type="protein sequence ID" value="MTK21188.1"/>
    <property type="molecule type" value="Genomic_DNA"/>
</dbReference>
<protein>
    <submittedName>
        <fullName evidence="8">ATP-binding cassette domain-containing protein</fullName>
    </submittedName>
</protein>
<keyword evidence="6 8" id="KW-0067">ATP-binding</keyword>
<evidence type="ECO:0000256" key="6">
    <source>
        <dbReference type="ARBA" id="ARBA00022840"/>
    </source>
</evidence>
<dbReference type="Proteomes" id="UP000487649">
    <property type="component" value="Unassembled WGS sequence"/>
</dbReference>
<dbReference type="Pfam" id="PF08352">
    <property type="entry name" value="oligo_HPY"/>
    <property type="match status" value="1"/>
</dbReference>
<gene>
    <name evidence="8" type="ORF">GMA92_07110</name>
</gene>
<dbReference type="Gene3D" id="3.40.50.300">
    <property type="entry name" value="P-loop containing nucleotide triphosphate hydrolases"/>
    <property type="match status" value="1"/>
</dbReference>
<dbReference type="Pfam" id="PF00005">
    <property type="entry name" value="ABC_tran"/>
    <property type="match status" value="1"/>
</dbReference>
<organism evidence="8 9">
    <name type="scientific">Turicibacter sanguinis</name>
    <dbReference type="NCBI Taxonomy" id="154288"/>
    <lineage>
        <taxon>Bacteria</taxon>
        <taxon>Bacillati</taxon>
        <taxon>Bacillota</taxon>
        <taxon>Erysipelotrichia</taxon>
        <taxon>Erysipelotrichales</taxon>
        <taxon>Turicibacteraceae</taxon>
        <taxon>Turicibacter</taxon>
    </lineage>
</organism>
<comment type="subcellular location">
    <subcellularLocation>
        <location evidence="1">Cell membrane</location>
        <topology evidence="1">Peripheral membrane protein</topology>
    </subcellularLocation>
</comment>
<reference evidence="8 9" key="1">
    <citation type="journal article" date="2019" name="Nat. Med.">
        <title>A library of human gut bacterial isolates paired with longitudinal multiomics data enables mechanistic microbiome research.</title>
        <authorList>
            <person name="Poyet M."/>
            <person name="Groussin M."/>
            <person name="Gibbons S.M."/>
            <person name="Avila-Pacheco J."/>
            <person name="Jiang X."/>
            <person name="Kearney S.M."/>
            <person name="Perrotta A.R."/>
            <person name="Berdy B."/>
            <person name="Zhao S."/>
            <person name="Lieberman T.D."/>
            <person name="Swanson P.K."/>
            <person name="Smith M."/>
            <person name="Roesemann S."/>
            <person name="Alexander J.E."/>
            <person name="Rich S.A."/>
            <person name="Livny J."/>
            <person name="Vlamakis H."/>
            <person name="Clish C."/>
            <person name="Bullock K."/>
            <person name="Deik A."/>
            <person name="Scott J."/>
            <person name="Pierce K.A."/>
            <person name="Xavier R.J."/>
            <person name="Alm E.J."/>
        </authorList>
    </citation>
    <scope>NUCLEOTIDE SEQUENCE [LARGE SCALE GENOMIC DNA]</scope>
    <source>
        <strain evidence="8 9">BIOML-A198</strain>
    </source>
</reference>
<dbReference type="PROSITE" id="PS50893">
    <property type="entry name" value="ABC_TRANSPORTER_2"/>
    <property type="match status" value="1"/>
</dbReference>
<proteinExistence type="inferred from homology"/>
<dbReference type="GO" id="GO:0016887">
    <property type="term" value="F:ATP hydrolysis activity"/>
    <property type="evidence" value="ECO:0007669"/>
    <property type="project" value="InterPro"/>
</dbReference>
<evidence type="ECO:0000313" key="8">
    <source>
        <dbReference type="EMBL" id="MTK21188.1"/>
    </source>
</evidence>
<name>A0A173SL34_9FIRM</name>
<keyword evidence="3" id="KW-0813">Transport</keyword>
<dbReference type="NCBIfam" id="TIGR01727">
    <property type="entry name" value="oligo_HPY"/>
    <property type="match status" value="1"/>
</dbReference>
<dbReference type="InterPro" id="IPR050388">
    <property type="entry name" value="ABC_Ni/Peptide_Import"/>
</dbReference>
<dbReference type="PROSITE" id="PS00211">
    <property type="entry name" value="ABC_TRANSPORTER_1"/>
    <property type="match status" value="1"/>
</dbReference>
<evidence type="ECO:0000256" key="2">
    <source>
        <dbReference type="ARBA" id="ARBA00005417"/>
    </source>
</evidence>
<comment type="caution">
    <text evidence="8">The sequence shown here is derived from an EMBL/GenBank/DDBJ whole genome shotgun (WGS) entry which is preliminary data.</text>
</comment>
<dbReference type="GO" id="GO:0005886">
    <property type="term" value="C:plasma membrane"/>
    <property type="evidence" value="ECO:0007669"/>
    <property type="project" value="UniProtKB-SubCell"/>
</dbReference>
<dbReference type="CDD" id="cd03257">
    <property type="entry name" value="ABC_NikE_OppD_transporters"/>
    <property type="match status" value="1"/>
</dbReference>
<keyword evidence="5" id="KW-0547">Nucleotide-binding</keyword>
<dbReference type="SUPFAM" id="SSF52540">
    <property type="entry name" value="P-loop containing nucleoside triphosphate hydrolases"/>
    <property type="match status" value="1"/>
</dbReference>
<dbReference type="PANTHER" id="PTHR43297">
    <property type="entry name" value="OLIGOPEPTIDE TRANSPORT ATP-BINDING PROTEIN APPD"/>
    <property type="match status" value="1"/>
</dbReference>
<dbReference type="OrthoDB" id="9806285at2"/>
<evidence type="ECO:0000256" key="7">
    <source>
        <dbReference type="ARBA" id="ARBA00023136"/>
    </source>
</evidence>
<evidence type="ECO:0000256" key="1">
    <source>
        <dbReference type="ARBA" id="ARBA00004202"/>
    </source>
</evidence>
<dbReference type="GO" id="GO:0015833">
    <property type="term" value="P:peptide transport"/>
    <property type="evidence" value="ECO:0007669"/>
    <property type="project" value="InterPro"/>
</dbReference>